<dbReference type="Proteomes" id="UP000467841">
    <property type="component" value="Unassembled WGS sequence"/>
</dbReference>
<comment type="caution">
    <text evidence="1">The sequence shown here is derived from an EMBL/GenBank/DDBJ whole genome shotgun (WGS) entry which is preliminary data.</text>
</comment>
<dbReference type="AlphaFoldDB" id="A0A6D2HTA2"/>
<keyword evidence="2" id="KW-1185">Reference proteome</keyword>
<accession>A0A6D2HTA2</accession>
<name>A0A6D2HTA2_9BRAS</name>
<dbReference type="EMBL" id="CACVBM020000333">
    <property type="protein sequence ID" value="CAA7017892.1"/>
    <property type="molecule type" value="Genomic_DNA"/>
</dbReference>
<evidence type="ECO:0000313" key="2">
    <source>
        <dbReference type="Proteomes" id="UP000467841"/>
    </source>
</evidence>
<dbReference type="OrthoDB" id="2016903at2759"/>
<gene>
    <name evidence="1" type="ORF">MERR_LOCUS5127</name>
</gene>
<sequence>MVENDSILAAFPATESRITCGIAFQEELDIGNVLLRLAHLYEVGEDKELSELASVQLKKLFPRKKVEGGR</sequence>
<evidence type="ECO:0000313" key="1">
    <source>
        <dbReference type="EMBL" id="CAA7017892.1"/>
    </source>
</evidence>
<reference evidence="1" key="1">
    <citation type="submission" date="2020-01" db="EMBL/GenBank/DDBJ databases">
        <authorList>
            <person name="Mishra B."/>
        </authorList>
    </citation>
    <scope>NUCLEOTIDE SEQUENCE [LARGE SCALE GENOMIC DNA]</scope>
</reference>
<dbReference type="Gene3D" id="2.60.40.1360">
    <property type="match status" value="1"/>
</dbReference>
<protein>
    <submittedName>
        <fullName evidence="1">Uncharacterized protein</fullName>
    </submittedName>
</protein>
<organism evidence="1 2">
    <name type="scientific">Microthlaspi erraticum</name>
    <dbReference type="NCBI Taxonomy" id="1685480"/>
    <lineage>
        <taxon>Eukaryota</taxon>
        <taxon>Viridiplantae</taxon>
        <taxon>Streptophyta</taxon>
        <taxon>Embryophyta</taxon>
        <taxon>Tracheophyta</taxon>
        <taxon>Spermatophyta</taxon>
        <taxon>Magnoliopsida</taxon>
        <taxon>eudicotyledons</taxon>
        <taxon>Gunneridae</taxon>
        <taxon>Pentapetalae</taxon>
        <taxon>rosids</taxon>
        <taxon>malvids</taxon>
        <taxon>Brassicales</taxon>
        <taxon>Brassicaceae</taxon>
        <taxon>Coluteocarpeae</taxon>
        <taxon>Microthlaspi</taxon>
    </lineage>
</organism>
<proteinExistence type="predicted"/>